<dbReference type="OrthoDB" id="3533713at2"/>
<dbReference type="InterPro" id="IPR028228">
    <property type="entry name" value="Imm53"/>
</dbReference>
<name>A0A4Z1AX07_9FLAO</name>
<evidence type="ECO:0000313" key="2">
    <source>
        <dbReference type="Proteomes" id="UP000297998"/>
    </source>
</evidence>
<evidence type="ECO:0008006" key="3">
    <source>
        <dbReference type="Google" id="ProtNLM"/>
    </source>
</evidence>
<dbReference type="AlphaFoldDB" id="A0A4Z1AX07"/>
<comment type="caution">
    <text evidence="1">The sequence shown here is derived from an EMBL/GenBank/DDBJ whole genome shotgun (WGS) entry which is preliminary data.</text>
</comment>
<gene>
    <name evidence="1" type="ORF">E4J94_17235</name>
</gene>
<organism evidence="1 2">
    <name type="scientific">Empedobacter tilapiae</name>
    <dbReference type="NCBI Taxonomy" id="2491114"/>
    <lineage>
        <taxon>Bacteria</taxon>
        <taxon>Pseudomonadati</taxon>
        <taxon>Bacteroidota</taxon>
        <taxon>Flavobacteriia</taxon>
        <taxon>Flavobacteriales</taxon>
        <taxon>Weeksellaceae</taxon>
        <taxon>Empedobacter</taxon>
    </lineage>
</organism>
<protein>
    <recommendedName>
        <fullName evidence="3">Rhodanese-related sulfurtransferase</fullName>
    </recommendedName>
</protein>
<accession>A0A4Z1AX07</accession>
<keyword evidence="2" id="KW-1185">Reference proteome</keyword>
<evidence type="ECO:0000313" key="1">
    <source>
        <dbReference type="EMBL" id="TGN21626.1"/>
    </source>
</evidence>
<proteinExistence type="predicted"/>
<dbReference type="Proteomes" id="UP000297998">
    <property type="component" value="Unassembled WGS sequence"/>
</dbReference>
<dbReference type="RefSeq" id="WP_135837021.1">
    <property type="nucleotide sequence ID" value="NZ_SRPE01000019.1"/>
</dbReference>
<dbReference type="Pfam" id="PF15580">
    <property type="entry name" value="Imm53"/>
    <property type="match status" value="1"/>
</dbReference>
<sequence length="103" mass="12294">MIDWLQNWYESQCDGDWEHYYGIKIETLDNPGWDISVDINNYIVADISWSIYGDFNSKWIGFKIKDSKFNGSCDPTSFKILLEVLKEIIDYQTNNPKEFKKYF</sequence>
<dbReference type="EMBL" id="SRPE01000019">
    <property type="protein sequence ID" value="TGN21626.1"/>
    <property type="molecule type" value="Genomic_DNA"/>
</dbReference>
<reference evidence="1 2" key="1">
    <citation type="submission" date="2019-03" db="EMBL/GenBank/DDBJ databases">
        <title>Empedobacter tilapiae sp. nov., isolated from an intestine of Nile tilapia Oreochromis niloticus.</title>
        <authorList>
            <person name="Kim Y.-O."/>
            <person name="Yoon J.-H."/>
        </authorList>
    </citation>
    <scope>NUCLEOTIDE SEQUENCE [LARGE SCALE GENOMIC DNA]</scope>
    <source>
        <strain evidence="1 2">MRS2</strain>
    </source>
</reference>